<evidence type="ECO:0000313" key="1">
    <source>
        <dbReference type="EMBL" id="KAF7291119.1"/>
    </source>
</evidence>
<dbReference type="Proteomes" id="UP000636479">
    <property type="component" value="Unassembled WGS sequence"/>
</dbReference>
<organism evidence="1 2">
    <name type="scientific">Mycena indigotica</name>
    <dbReference type="NCBI Taxonomy" id="2126181"/>
    <lineage>
        <taxon>Eukaryota</taxon>
        <taxon>Fungi</taxon>
        <taxon>Dikarya</taxon>
        <taxon>Basidiomycota</taxon>
        <taxon>Agaricomycotina</taxon>
        <taxon>Agaricomycetes</taxon>
        <taxon>Agaricomycetidae</taxon>
        <taxon>Agaricales</taxon>
        <taxon>Marasmiineae</taxon>
        <taxon>Mycenaceae</taxon>
        <taxon>Mycena</taxon>
    </lineage>
</organism>
<evidence type="ECO:0000313" key="2">
    <source>
        <dbReference type="Proteomes" id="UP000636479"/>
    </source>
</evidence>
<dbReference type="RefSeq" id="XP_037214241.1">
    <property type="nucleotide sequence ID" value="XM_037369035.1"/>
</dbReference>
<sequence>MPLNLPFIVLQALAHNFIHVSSRFGFFMDVREFHDAITGARSASSHLLPPVILHVLYLWGIHLHVSRHRQSNGALAAYEPALLSHALRSVANAMSGSTSQHIVGGTRPTPAHPTTILHALQAIVLLAHYFIRNTRLLEAHYQIGLAVSISISAGLHRVRDSNSDAANAFWAVVRLNAFRASFEPKTTDVQFTGTGRVTIHTPWPDCQVVKNMEDEDSIVDEFLADNSASQDRGTSAAALLAKASILFQVSANRSLDAQEYESLSFKLAAFSRVVEEFLHPFSPSEQPNQVFVAHMLVQGASIQLSRQHDHKGIRPSDDARRAAESITQRLSSTDLSQFGEPDFILTCVWVSACFVFVDDVRYSKARGMTYETSAMSLKTLIRTMDHFATSSGFMRAQCAEICTIISEMGLDAYWLDSCSNARK</sequence>
<reference evidence="1" key="1">
    <citation type="submission" date="2020-05" db="EMBL/GenBank/DDBJ databases">
        <title>Mycena genomes resolve the evolution of fungal bioluminescence.</title>
        <authorList>
            <person name="Tsai I.J."/>
        </authorList>
    </citation>
    <scope>NUCLEOTIDE SEQUENCE</scope>
    <source>
        <strain evidence="1">171206Taipei</strain>
    </source>
</reference>
<name>A0A8H6VRH8_9AGAR</name>
<dbReference type="AlphaFoldDB" id="A0A8H6VRH8"/>
<keyword evidence="2" id="KW-1185">Reference proteome</keyword>
<protein>
    <submittedName>
        <fullName evidence="1">Zn(2)-C6 fungal-type domain-containing protein</fullName>
    </submittedName>
</protein>
<dbReference type="OrthoDB" id="2309723at2759"/>
<dbReference type="EMBL" id="JACAZF010000013">
    <property type="protein sequence ID" value="KAF7291119.1"/>
    <property type="molecule type" value="Genomic_DNA"/>
</dbReference>
<dbReference type="GeneID" id="59351551"/>
<accession>A0A8H6VRH8</accession>
<dbReference type="CDD" id="cd12148">
    <property type="entry name" value="fungal_TF_MHR"/>
    <property type="match status" value="1"/>
</dbReference>
<proteinExistence type="predicted"/>
<gene>
    <name evidence="1" type="ORF">MIND_01255000</name>
</gene>
<comment type="caution">
    <text evidence="1">The sequence shown here is derived from an EMBL/GenBank/DDBJ whole genome shotgun (WGS) entry which is preliminary data.</text>
</comment>